<dbReference type="SUPFAM" id="SSF53448">
    <property type="entry name" value="Nucleotide-diphospho-sugar transferases"/>
    <property type="match status" value="1"/>
</dbReference>
<dbReference type="GO" id="GO:0050518">
    <property type="term" value="F:2-C-methyl-D-erythritol 4-phosphate cytidylyltransferase activity"/>
    <property type="evidence" value="ECO:0007669"/>
    <property type="project" value="UniProtKB-UniRule"/>
</dbReference>
<dbReference type="FunFam" id="3.90.550.10:FF:000003">
    <property type="entry name" value="2-C-methyl-D-erythritol 4-phosphate cytidylyltransferase"/>
    <property type="match status" value="1"/>
</dbReference>
<dbReference type="InterPro" id="IPR001228">
    <property type="entry name" value="IspD"/>
</dbReference>
<comment type="caution">
    <text evidence="8">The sequence shown here is derived from an EMBL/GenBank/DDBJ whole genome shotgun (WGS) entry which is preliminary data.</text>
</comment>
<dbReference type="InterPro" id="IPR034683">
    <property type="entry name" value="IspD/TarI"/>
</dbReference>
<reference evidence="8 9" key="1">
    <citation type="journal article" date="2016" name="Environ. Microbiol.">
        <title>Genomic resolution of a cold subsurface aquifer community provides metabolic insights for novel microbes adapted to high CO concentrations.</title>
        <authorList>
            <person name="Probst A.J."/>
            <person name="Castelle C.J."/>
            <person name="Singh A."/>
            <person name="Brown C.T."/>
            <person name="Anantharaman K."/>
            <person name="Sharon I."/>
            <person name="Hug L.A."/>
            <person name="Burstein D."/>
            <person name="Emerson J.B."/>
            <person name="Thomas B.C."/>
            <person name="Banfield J.F."/>
        </authorList>
    </citation>
    <scope>NUCLEOTIDE SEQUENCE [LARGE SCALE GENOMIC DNA]</scope>
    <source>
        <strain evidence="8">CG1_02_38_46</strain>
    </source>
</reference>
<protein>
    <recommendedName>
        <fullName evidence="7">2-C-methyl-D-erythritol 4-phosphate cytidylyltransferase</fullName>
        <ecNumber evidence="7">2.7.7.60</ecNumber>
    </recommendedName>
    <alternativeName>
        <fullName evidence="7">4-diphosphocytidyl-2C-methyl-D-erythritol synthase</fullName>
    </alternativeName>
    <alternativeName>
        <fullName evidence="7">MEP cytidylyltransferase</fullName>
        <shortName evidence="7">MCT</shortName>
    </alternativeName>
</protein>
<feature type="site" description="Positions MEP for the nucleophilic attack" evidence="7">
    <location>
        <position position="211"/>
    </location>
</feature>
<dbReference type="EC" id="2.7.7.60" evidence="7"/>
<dbReference type="PROSITE" id="PS01295">
    <property type="entry name" value="ISPD"/>
    <property type="match status" value="1"/>
</dbReference>
<feature type="site" description="Transition state stabilizer" evidence="7">
    <location>
        <position position="15"/>
    </location>
</feature>
<dbReference type="Gene3D" id="3.90.550.10">
    <property type="entry name" value="Spore Coat Polysaccharide Biosynthesis Protein SpsA, Chain A"/>
    <property type="match status" value="1"/>
</dbReference>
<evidence type="ECO:0000256" key="3">
    <source>
        <dbReference type="ARBA" id="ARBA00009789"/>
    </source>
</evidence>
<dbReference type="InterPro" id="IPR018294">
    <property type="entry name" value="ISPD_synthase_CS"/>
</dbReference>
<feature type="site" description="Transition state stabilizer" evidence="7">
    <location>
        <position position="23"/>
    </location>
</feature>
<dbReference type="CDD" id="cd02516">
    <property type="entry name" value="CDP-ME_synthetase"/>
    <property type="match status" value="1"/>
</dbReference>
<accession>A0A1J4SDP8</accession>
<keyword evidence="5 7" id="KW-0548">Nucleotidyltransferase</keyword>
<dbReference type="InterPro" id="IPR050088">
    <property type="entry name" value="IspD/TarI_cytidylyltransf_bact"/>
</dbReference>
<evidence type="ECO:0000256" key="2">
    <source>
        <dbReference type="ARBA" id="ARBA00004787"/>
    </source>
</evidence>
<dbReference type="InterPro" id="IPR029044">
    <property type="entry name" value="Nucleotide-diphossugar_trans"/>
</dbReference>
<comment type="function">
    <text evidence="7">Catalyzes the formation of 4-diphosphocytidyl-2-C-methyl-D-erythritol from CTP and 2-C-methyl-D-erythritol 4-phosphate (MEP).</text>
</comment>
<comment type="pathway">
    <text evidence="2 7">Isoprenoid biosynthesis; isopentenyl diphosphate biosynthesis via DXP pathway; isopentenyl diphosphate from 1-deoxy-D-xylulose 5-phosphate: step 2/6.</text>
</comment>
<organism evidence="8 9">
    <name type="scientific">Candidatus Desantisbacteria bacterium CG1_02_38_46</name>
    <dbReference type="NCBI Taxonomy" id="1817893"/>
    <lineage>
        <taxon>Bacteria</taxon>
        <taxon>Candidatus Desantisiibacteriota</taxon>
    </lineage>
</organism>
<evidence type="ECO:0000313" key="8">
    <source>
        <dbReference type="EMBL" id="OIN96381.1"/>
    </source>
</evidence>
<dbReference type="Proteomes" id="UP000182278">
    <property type="component" value="Unassembled WGS sequence"/>
</dbReference>
<dbReference type="UniPathway" id="UPA00056">
    <property type="reaction ID" value="UER00093"/>
</dbReference>
<evidence type="ECO:0000256" key="5">
    <source>
        <dbReference type="ARBA" id="ARBA00022695"/>
    </source>
</evidence>
<evidence type="ECO:0000256" key="1">
    <source>
        <dbReference type="ARBA" id="ARBA00001282"/>
    </source>
</evidence>
<evidence type="ECO:0000313" key="9">
    <source>
        <dbReference type="Proteomes" id="UP000182278"/>
    </source>
</evidence>
<feature type="site" description="Positions MEP for the nucleophilic attack" evidence="7">
    <location>
        <position position="155"/>
    </location>
</feature>
<evidence type="ECO:0000256" key="4">
    <source>
        <dbReference type="ARBA" id="ARBA00022679"/>
    </source>
</evidence>
<dbReference type="HAMAP" id="MF_00108">
    <property type="entry name" value="IspD"/>
    <property type="match status" value="1"/>
</dbReference>
<evidence type="ECO:0000256" key="7">
    <source>
        <dbReference type="HAMAP-Rule" id="MF_00108"/>
    </source>
</evidence>
<gene>
    <name evidence="7" type="primary">ispD</name>
    <name evidence="8" type="ORF">AUJ66_06385</name>
</gene>
<dbReference type="AlphaFoldDB" id="A0A1J4SDP8"/>
<comment type="similarity">
    <text evidence="3 7">Belongs to the IspD/TarI cytidylyltransferase family. IspD subfamily.</text>
</comment>
<dbReference type="PANTHER" id="PTHR32125">
    <property type="entry name" value="2-C-METHYL-D-ERYTHRITOL 4-PHOSPHATE CYTIDYLYLTRANSFERASE, CHLOROPLASTIC"/>
    <property type="match status" value="1"/>
</dbReference>
<dbReference type="STRING" id="1817893.AUJ66_06385"/>
<dbReference type="Pfam" id="PF01128">
    <property type="entry name" value="IspD"/>
    <property type="match status" value="1"/>
</dbReference>
<dbReference type="PANTHER" id="PTHR32125:SF4">
    <property type="entry name" value="2-C-METHYL-D-ERYTHRITOL 4-PHOSPHATE CYTIDYLYLTRANSFERASE, CHLOROPLASTIC"/>
    <property type="match status" value="1"/>
</dbReference>
<proteinExistence type="inferred from homology"/>
<keyword evidence="6 7" id="KW-0414">Isoprene biosynthesis</keyword>
<keyword evidence="4 7" id="KW-0808">Transferase</keyword>
<dbReference type="GO" id="GO:0019288">
    <property type="term" value="P:isopentenyl diphosphate biosynthetic process, methylerythritol 4-phosphate pathway"/>
    <property type="evidence" value="ECO:0007669"/>
    <property type="project" value="UniProtKB-UniRule"/>
</dbReference>
<comment type="catalytic activity">
    <reaction evidence="1 7">
        <text>2-C-methyl-D-erythritol 4-phosphate + CTP + H(+) = 4-CDP-2-C-methyl-D-erythritol + diphosphate</text>
        <dbReference type="Rhea" id="RHEA:13429"/>
        <dbReference type="ChEBI" id="CHEBI:15378"/>
        <dbReference type="ChEBI" id="CHEBI:33019"/>
        <dbReference type="ChEBI" id="CHEBI:37563"/>
        <dbReference type="ChEBI" id="CHEBI:57823"/>
        <dbReference type="ChEBI" id="CHEBI:58262"/>
        <dbReference type="EC" id="2.7.7.60"/>
    </reaction>
</comment>
<evidence type="ECO:0000256" key="6">
    <source>
        <dbReference type="ARBA" id="ARBA00023229"/>
    </source>
</evidence>
<dbReference type="EMBL" id="MNUO01000098">
    <property type="protein sequence ID" value="OIN96381.1"/>
    <property type="molecule type" value="Genomic_DNA"/>
</dbReference>
<sequence>MKVSVIIVAAGKGIRLSDEGSFKQFLSLVGNPVLVHAISVFDTSPLVDEIIIVVPAEKVTYCRGLVKKYKFKKVAGVIAGGKFRQDSVYNGLLKIGKTKPDIVLIHDGVRPLVTSVLIQKCIGNIRKDGAVVLAVPVKDTIKLVRKSFVEKTLERNKLWSIQTPQCFSYDLIFKAHKKARADGFLGSDDASLVERLGCPVKIEMGAGQNIKITTPEDLILAEEILKRRGV</sequence>
<name>A0A1J4SDP8_9BACT</name>
<dbReference type="NCBIfam" id="TIGR00453">
    <property type="entry name" value="ispD"/>
    <property type="match status" value="1"/>
</dbReference>